<keyword evidence="6" id="KW-0443">Lipid metabolism</keyword>
<dbReference type="PRINTS" id="PR00979">
    <property type="entry name" value="TAFAZZIN"/>
</dbReference>
<organism evidence="14 15">
    <name type="scientific">Chaetoceros tenuissimus</name>
    <dbReference type="NCBI Taxonomy" id="426638"/>
    <lineage>
        <taxon>Eukaryota</taxon>
        <taxon>Sar</taxon>
        <taxon>Stramenopiles</taxon>
        <taxon>Ochrophyta</taxon>
        <taxon>Bacillariophyta</taxon>
        <taxon>Coscinodiscophyceae</taxon>
        <taxon>Chaetocerotophycidae</taxon>
        <taxon>Chaetocerotales</taxon>
        <taxon>Chaetocerotaceae</taxon>
        <taxon>Chaetoceros</taxon>
    </lineage>
</organism>
<dbReference type="CDD" id="cd07989">
    <property type="entry name" value="LPLAT_AGPAT-like"/>
    <property type="match status" value="1"/>
</dbReference>
<dbReference type="GO" id="GO:0005743">
    <property type="term" value="C:mitochondrial inner membrane"/>
    <property type="evidence" value="ECO:0007669"/>
    <property type="project" value="UniProtKB-SubCell"/>
</dbReference>
<evidence type="ECO:0000256" key="1">
    <source>
        <dbReference type="ARBA" id="ARBA00004137"/>
    </source>
</evidence>
<evidence type="ECO:0000256" key="12">
    <source>
        <dbReference type="RuleBase" id="RU365062"/>
    </source>
</evidence>
<evidence type="ECO:0000259" key="13">
    <source>
        <dbReference type="SMART" id="SM00563"/>
    </source>
</evidence>
<keyword evidence="4" id="KW-1000">Mitochondrion outer membrane</keyword>
<dbReference type="GO" id="GO:0008374">
    <property type="term" value="F:O-acyltransferase activity"/>
    <property type="evidence" value="ECO:0007669"/>
    <property type="project" value="TreeGrafter"/>
</dbReference>
<dbReference type="Pfam" id="PF01553">
    <property type="entry name" value="Acyltransferase"/>
    <property type="match status" value="1"/>
</dbReference>
<keyword evidence="15" id="KW-1185">Reference proteome</keyword>
<evidence type="ECO:0000256" key="9">
    <source>
        <dbReference type="ARBA" id="ARBA00023315"/>
    </source>
</evidence>
<protein>
    <recommendedName>
        <fullName evidence="12">Tafazzin family protein</fullName>
    </recommendedName>
</protein>
<name>A0AAD3HA78_9STRA</name>
<keyword evidence="7" id="KW-0496">Mitochondrion</keyword>
<keyword evidence="9" id="KW-0012">Acyltransferase</keyword>
<evidence type="ECO:0000256" key="8">
    <source>
        <dbReference type="ARBA" id="ARBA00023136"/>
    </source>
</evidence>
<evidence type="ECO:0000256" key="6">
    <source>
        <dbReference type="ARBA" id="ARBA00023098"/>
    </source>
</evidence>
<evidence type="ECO:0000313" key="14">
    <source>
        <dbReference type="EMBL" id="GFH55921.1"/>
    </source>
</evidence>
<keyword evidence="8" id="KW-0472">Membrane</keyword>
<evidence type="ECO:0000256" key="11">
    <source>
        <dbReference type="ARBA" id="ARBA00047906"/>
    </source>
</evidence>
<dbReference type="PANTHER" id="PTHR12497:SF0">
    <property type="entry name" value="TAFAZZIN"/>
    <property type="match status" value="1"/>
</dbReference>
<dbReference type="GO" id="GO:0005741">
    <property type="term" value="C:mitochondrial outer membrane"/>
    <property type="evidence" value="ECO:0007669"/>
    <property type="project" value="UniProtKB-SubCell"/>
</dbReference>
<comment type="catalytic activity">
    <reaction evidence="11">
        <text>1'-[1,2-diacyl-sn-glycero-3-phospho],3'-[1-acyl-sn-glycero-3-phospho]-glycerol + a 1,2-diacyl-sn-glycero-3-phosphocholine = a cardiolipin + a 1-acyl-sn-glycero-3-phosphocholine</text>
        <dbReference type="Rhea" id="RHEA:33731"/>
        <dbReference type="ChEBI" id="CHEBI:57643"/>
        <dbReference type="ChEBI" id="CHEBI:58168"/>
        <dbReference type="ChEBI" id="CHEBI:62237"/>
        <dbReference type="ChEBI" id="CHEBI:64743"/>
    </reaction>
    <physiologicalReaction direction="left-to-right" evidence="11">
        <dbReference type="Rhea" id="RHEA:33732"/>
    </physiologicalReaction>
    <physiologicalReaction direction="right-to-left" evidence="11">
        <dbReference type="Rhea" id="RHEA:33733"/>
    </physiologicalReaction>
</comment>
<evidence type="ECO:0000256" key="3">
    <source>
        <dbReference type="ARBA" id="ARBA00022679"/>
    </source>
</evidence>
<comment type="subcellular location">
    <subcellularLocation>
        <location evidence="1">Mitochondrion inner membrane</location>
        <topology evidence="1">Peripheral membrane protein</topology>
        <orientation evidence="1">Intermembrane side</orientation>
    </subcellularLocation>
    <subcellularLocation>
        <location evidence="10">Mitochondrion outer membrane</location>
        <topology evidence="10">Peripheral membrane protein</topology>
        <orientation evidence="10">Intermembrane side</orientation>
    </subcellularLocation>
</comment>
<feature type="domain" description="Phospholipid/glycerol acyltransferase" evidence="13">
    <location>
        <begin position="120"/>
        <end position="266"/>
    </location>
</feature>
<dbReference type="AlphaFoldDB" id="A0AAD3HA78"/>
<comment type="similarity">
    <text evidence="2 12">Belongs to the taffazin family.</text>
</comment>
<dbReference type="InterPro" id="IPR000872">
    <property type="entry name" value="Tafazzin"/>
</dbReference>
<comment type="caution">
    <text evidence="14">The sequence shown here is derived from an EMBL/GenBank/DDBJ whole genome shotgun (WGS) entry which is preliminary data.</text>
</comment>
<dbReference type="SMART" id="SM00563">
    <property type="entry name" value="PlsC"/>
    <property type="match status" value="1"/>
</dbReference>
<evidence type="ECO:0000256" key="4">
    <source>
        <dbReference type="ARBA" id="ARBA00022787"/>
    </source>
</evidence>
<dbReference type="SUPFAM" id="SSF69593">
    <property type="entry name" value="Glycerol-3-phosphate (1)-acyltransferase"/>
    <property type="match status" value="1"/>
</dbReference>
<dbReference type="GO" id="GO:0006644">
    <property type="term" value="P:phospholipid metabolic process"/>
    <property type="evidence" value="ECO:0007669"/>
    <property type="project" value="InterPro"/>
</dbReference>
<evidence type="ECO:0000256" key="5">
    <source>
        <dbReference type="ARBA" id="ARBA00022792"/>
    </source>
</evidence>
<evidence type="ECO:0000256" key="2">
    <source>
        <dbReference type="ARBA" id="ARBA00010524"/>
    </source>
</evidence>
<keyword evidence="3" id="KW-0808">Transferase</keyword>
<evidence type="ECO:0000313" key="15">
    <source>
        <dbReference type="Proteomes" id="UP001054902"/>
    </source>
</evidence>
<dbReference type="PANTHER" id="PTHR12497">
    <property type="entry name" value="TAZ PROTEIN TAFAZZIN"/>
    <property type="match status" value="1"/>
</dbReference>
<evidence type="ECO:0000256" key="7">
    <source>
        <dbReference type="ARBA" id="ARBA00023128"/>
    </source>
</evidence>
<sequence>MFNICSRTIAKYSIRAAVGTTALSFGTATYYRPLPHTIESPSTDRKDASFCSEEHPYFTREKTPFLLSIAQSLSIGCTTLLIRLFMNTYGEYNIKNDEHYQHFLELVLGGDGRQEANQALITVSNHRSLFDDPGVVSCLLPLWVGLQPKYNRWGICSQEYCFADALPALVKGYVGAGQVLPIERGGGIDQRLLKDFASLVQKGEWCHIFPEGGVWQWNELGGRGRFNVVEEKCNTVKKSKLKWGVGKLIAHARVRPRVVPFAHVGMENLLPQDRLTRKTYLKEKIIGGEPLKLSIQFGAEILFDDLIEEHEAKYGPLRKFDDMNKDDKSFVSTETEKELYKKIALRVENHLEPLARDVVVLNKEYKLSRNMTTSK</sequence>
<evidence type="ECO:0000256" key="10">
    <source>
        <dbReference type="ARBA" id="ARBA00024323"/>
    </source>
</evidence>
<dbReference type="Proteomes" id="UP001054902">
    <property type="component" value="Unassembled WGS sequence"/>
</dbReference>
<gene>
    <name evidence="14" type="ORF">CTEN210_12397</name>
</gene>
<keyword evidence="5" id="KW-0999">Mitochondrion inner membrane</keyword>
<accession>A0AAD3HA78</accession>
<dbReference type="EMBL" id="BLLK01000051">
    <property type="protein sequence ID" value="GFH55921.1"/>
    <property type="molecule type" value="Genomic_DNA"/>
</dbReference>
<dbReference type="InterPro" id="IPR002123">
    <property type="entry name" value="Plipid/glycerol_acylTrfase"/>
</dbReference>
<proteinExistence type="inferred from homology"/>
<reference evidence="14 15" key="1">
    <citation type="journal article" date="2021" name="Sci. Rep.">
        <title>The genome of the diatom Chaetoceros tenuissimus carries an ancient integrated fragment of an extant virus.</title>
        <authorList>
            <person name="Hongo Y."/>
            <person name="Kimura K."/>
            <person name="Takaki Y."/>
            <person name="Yoshida Y."/>
            <person name="Baba S."/>
            <person name="Kobayashi G."/>
            <person name="Nagasaki K."/>
            <person name="Hano T."/>
            <person name="Tomaru Y."/>
        </authorList>
    </citation>
    <scope>NUCLEOTIDE SEQUENCE [LARGE SCALE GENOMIC DNA]</scope>
    <source>
        <strain evidence="14 15">NIES-3715</strain>
    </source>
</reference>